<reference evidence="2" key="1">
    <citation type="submission" date="2023-10" db="EMBL/GenBank/DDBJ databases">
        <title>Genome assembly of Pristionchus species.</title>
        <authorList>
            <person name="Yoshida K."/>
            <person name="Sommer R.J."/>
        </authorList>
    </citation>
    <scope>NUCLEOTIDE SEQUENCE</scope>
    <source>
        <strain evidence="2">RS0144</strain>
    </source>
</reference>
<evidence type="ECO:0000313" key="3">
    <source>
        <dbReference type="Proteomes" id="UP001432027"/>
    </source>
</evidence>
<dbReference type="AlphaFoldDB" id="A0AAV5TSK2"/>
<proteinExistence type="predicted"/>
<dbReference type="EMBL" id="BTSX01000004">
    <property type="protein sequence ID" value="GMS97203.1"/>
    <property type="molecule type" value="Genomic_DNA"/>
</dbReference>
<comment type="caution">
    <text evidence="2">The sequence shown here is derived from an EMBL/GenBank/DDBJ whole genome shotgun (WGS) entry which is preliminary data.</text>
</comment>
<feature type="non-terminal residue" evidence="2">
    <location>
        <position position="209"/>
    </location>
</feature>
<name>A0AAV5TSK2_9BILA</name>
<organism evidence="2 3">
    <name type="scientific">Pristionchus entomophagus</name>
    <dbReference type="NCBI Taxonomy" id="358040"/>
    <lineage>
        <taxon>Eukaryota</taxon>
        <taxon>Metazoa</taxon>
        <taxon>Ecdysozoa</taxon>
        <taxon>Nematoda</taxon>
        <taxon>Chromadorea</taxon>
        <taxon>Rhabditida</taxon>
        <taxon>Rhabditina</taxon>
        <taxon>Diplogasteromorpha</taxon>
        <taxon>Diplogasteroidea</taxon>
        <taxon>Neodiplogasteridae</taxon>
        <taxon>Pristionchus</taxon>
    </lineage>
</organism>
<evidence type="ECO:0000313" key="1">
    <source>
        <dbReference type="EMBL" id="GMS97203.1"/>
    </source>
</evidence>
<dbReference type="EMBL" id="BTSX01000004">
    <property type="protein sequence ID" value="GMS97204.1"/>
    <property type="molecule type" value="Genomic_DNA"/>
</dbReference>
<evidence type="ECO:0008006" key="4">
    <source>
        <dbReference type="Google" id="ProtNLM"/>
    </source>
</evidence>
<accession>A0AAV5TSK2</accession>
<protein>
    <recommendedName>
        <fullName evidence="4">F-box associated domain-containing protein</fullName>
    </recommendedName>
</protein>
<dbReference type="Proteomes" id="UP001432027">
    <property type="component" value="Unassembled WGS sequence"/>
</dbReference>
<keyword evidence="3" id="KW-1185">Reference proteome</keyword>
<sequence length="209" mass="24514">NTMIFMPSVDFIDSDVNPRMKFVIGDNIYFMYDDDGKWVMQVMDTRTFNLSNLEVRGELDDFVHATFKTIVVHKEKAYFWSRSVYQFFEGTAESGCFRWRRIMLTSYPFAGVKFGYKDAIAGSNTYFCVISHDRDDVILRRLNLDTMTWTEDQVTGEAIRTHSLLIHRYKMFIVGQSIHLISEEHYANMKRHLVLDLSNQDGSLNFHEA</sequence>
<feature type="non-terminal residue" evidence="2">
    <location>
        <position position="1"/>
    </location>
</feature>
<evidence type="ECO:0000313" key="2">
    <source>
        <dbReference type="EMBL" id="GMS97204.1"/>
    </source>
</evidence>
<gene>
    <name evidence="1" type="ORF">PENTCL1PPCAC_19378</name>
    <name evidence="2" type="ORF">PENTCL1PPCAC_19379</name>
</gene>